<dbReference type="FunFam" id="3.40.50.2000:FF:000009">
    <property type="entry name" value="Sterol 3-beta-glucosyltransferase UGT80A2"/>
    <property type="match status" value="1"/>
</dbReference>
<comment type="caution">
    <text evidence="2">The sequence shown here is derived from an EMBL/GenBank/DDBJ whole genome shotgun (WGS) entry which is preliminary data.</text>
</comment>
<evidence type="ECO:0000313" key="2">
    <source>
        <dbReference type="EMBL" id="GAB48172.1"/>
    </source>
</evidence>
<dbReference type="Pfam" id="PF06722">
    <property type="entry name" value="EryCIII-like_C"/>
    <property type="match status" value="1"/>
</dbReference>
<organism evidence="2 3">
    <name type="scientific">Mobilicoccus pelagius NBRC 104925</name>
    <dbReference type="NCBI Taxonomy" id="1089455"/>
    <lineage>
        <taxon>Bacteria</taxon>
        <taxon>Bacillati</taxon>
        <taxon>Actinomycetota</taxon>
        <taxon>Actinomycetes</taxon>
        <taxon>Micrococcales</taxon>
        <taxon>Dermatophilaceae</taxon>
        <taxon>Mobilicoccus</taxon>
    </lineage>
</organism>
<dbReference type="Gene3D" id="3.40.50.2000">
    <property type="entry name" value="Glycogen Phosphorylase B"/>
    <property type="match status" value="2"/>
</dbReference>
<dbReference type="PANTHER" id="PTHR48050:SF13">
    <property type="entry name" value="STEROL 3-BETA-GLUCOSYLTRANSFERASE UGT80A2"/>
    <property type="match status" value="1"/>
</dbReference>
<dbReference type="eggNOG" id="COG1819">
    <property type="taxonomic scope" value="Bacteria"/>
</dbReference>
<keyword evidence="2" id="KW-0808">Transferase</keyword>
<sequence length="413" mass="43812">MLVTGSGSEGDTRPFLALAAGMADRGHAAAVCLDRSGADSAARLGLPYRELDGDFRAHLSGGRAEEALARATRDGGLTGLAFFGEIARAHTEQWVCTVETAIDEHRPDVVVGSGLTVWAAQTAAESRGVRFAASAAFPLAPTRAFPSLVSPGVPPAWLNVATHHVATAMMSAVFHRPVAAARRRRGLGRFRAVWDDVPVIYGYSPVLLPTPRDWRSNVAVCGDWHLDDPGWTPPADLVAFLDAGEPPVYVGFGSMVGTEPLLRAVLDGLAGRRVVVNPGWSGVDPAAWGHDPEVVHVVGQTPHSWLLPRCAAAVHHCGAGTTHAVTRAGIPSIPVPFAADQPFWARRLVQLGVASAPLDRRHVTPGDIRSAGTILDDVRVWSRAHRIADRLAREDSVDAAITHLTTWSTPASG</sequence>
<dbReference type="CDD" id="cd03784">
    <property type="entry name" value="GT1_Gtf-like"/>
    <property type="match status" value="1"/>
</dbReference>
<dbReference type="InterPro" id="IPR002213">
    <property type="entry name" value="UDP_glucos_trans"/>
</dbReference>
<dbReference type="GO" id="GO:0016758">
    <property type="term" value="F:hexosyltransferase activity"/>
    <property type="evidence" value="ECO:0007669"/>
    <property type="project" value="UniProtKB-ARBA"/>
</dbReference>
<dbReference type="InterPro" id="IPR050426">
    <property type="entry name" value="Glycosyltransferase_28"/>
</dbReference>
<proteinExistence type="predicted"/>
<dbReference type="EMBL" id="BAFE01000047">
    <property type="protein sequence ID" value="GAB48172.1"/>
    <property type="molecule type" value="Genomic_DNA"/>
</dbReference>
<reference evidence="2 3" key="1">
    <citation type="submission" date="2012-02" db="EMBL/GenBank/DDBJ databases">
        <title>Whole genome shotgun sequence of Mobilicoccus pelagius NBRC 104925.</title>
        <authorList>
            <person name="Yoshida Y."/>
            <person name="Hosoyama A."/>
            <person name="Tsuchikane K."/>
            <person name="Katsumata H."/>
            <person name="Yamazaki S."/>
            <person name="Fujita N."/>
        </authorList>
    </citation>
    <scope>NUCLEOTIDE SEQUENCE [LARGE SCALE GENOMIC DNA]</scope>
    <source>
        <strain evidence="2 3">NBRC 104925</strain>
    </source>
</reference>
<keyword evidence="3" id="KW-1185">Reference proteome</keyword>
<dbReference type="PANTHER" id="PTHR48050">
    <property type="entry name" value="STEROL 3-BETA-GLUCOSYLTRANSFERASE"/>
    <property type="match status" value="1"/>
</dbReference>
<name>H5UR14_9MICO</name>
<feature type="domain" description="Erythromycin biosynthesis protein CIII-like C-terminal" evidence="1">
    <location>
        <begin position="290"/>
        <end position="392"/>
    </location>
</feature>
<evidence type="ECO:0000313" key="3">
    <source>
        <dbReference type="Proteomes" id="UP000004367"/>
    </source>
</evidence>
<dbReference type="AlphaFoldDB" id="H5UR14"/>
<dbReference type="GO" id="GO:0017000">
    <property type="term" value="P:antibiotic biosynthetic process"/>
    <property type="evidence" value="ECO:0007669"/>
    <property type="project" value="UniProtKB-ARBA"/>
</dbReference>
<dbReference type="GO" id="GO:0008194">
    <property type="term" value="F:UDP-glycosyltransferase activity"/>
    <property type="evidence" value="ECO:0007669"/>
    <property type="project" value="InterPro"/>
</dbReference>
<gene>
    <name evidence="2" type="ORF">MOPEL_067_00210</name>
</gene>
<dbReference type="InterPro" id="IPR010610">
    <property type="entry name" value="EryCIII-like_C"/>
</dbReference>
<accession>H5UR14</accession>
<dbReference type="STRING" id="1089455.MOPEL_067_00210"/>
<evidence type="ECO:0000259" key="1">
    <source>
        <dbReference type="Pfam" id="PF06722"/>
    </source>
</evidence>
<dbReference type="SUPFAM" id="SSF53756">
    <property type="entry name" value="UDP-Glycosyltransferase/glycogen phosphorylase"/>
    <property type="match status" value="1"/>
</dbReference>
<dbReference type="Proteomes" id="UP000004367">
    <property type="component" value="Unassembled WGS sequence"/>
</dbReference>
<protein>
    <submittedName>
        <fullName evidence="2">Putative glycosyltransferase</fullName>
    </submittedName>
</protein>